<feature type="transmembrane region" description="Helical" evidence="9">
    <location>
        <begin position="106"/>
        <end position="129"/>
    </location>
</feature>
<comment type="caution">
    <text evidence="11">The sequence shown here is derived from an EMBL/GenBank/DDBJ whole genome shotgun (WGS) entry which is preliminary data.</text>
</comment>
<dbReference type="PANTHER" id="PTHR43394">
    <property type="entry name" value="ATP-DEPENDENT PERMEASE MDL1, MITOCHONDRIAL"/>
    <property type="match status" value="1"/>
</dbReference>
<keyword evidence="5" id="KW-0547">Nucleotide-binding</keyword>
<evidence type="ECO:0000256" key="1">
    <source>
        <dbReference type="ARBA" id="ARBA00004141"/>
    </source>
</evidence>
<dbReference type="GO" id="GO:0005886">
    <property type="term" value="C:plasma membrane"/>
    <property type="evidence" value="ECO:0007669"/>
    <property type="project" value="UniProtKB-ARBA"/>
</dbReference>
<gene>
    <name evidence="12" type="ORF">HPP92_021300</name>
    <name evidence="11" type="ORF">HPP92_021744</name>
</gene>
<evidence type="ECO:0000313" key="11">
    <source>
        <dbReference type="EMBL" id="KAG0461447.1"/>
    </source>
</evidence>
<evidence type="ECO:0000313" key="14">
    <source>
        <dbReference type="Proteomes" id="UP000639772"/>
    </source>
</evidence>
<dbReference type="GO" id="GO:0005524">
    <property type="term" value="F:ATP binding"/>
    <property type="evidence" value="ECO:0007669"/>
    <property type="project" value="UniProtKB-KW"/>
</dbReference>
<feature type="transmembrane region" description="Helical" evidence="9">
    <location>
        <begin position="62"/>
        <end position="86"/>
    </location>
</feature>
<evidence type="ECO:0000256" key="7">
    <source>
        <dbReference type="ARBA" id="ARBA00022989"/>
    </source>
</evidence>
<dbReference type="InterPro" id="IPR011527">
    <property type="entry name" value="ABC1_TM_dom"/>
</dbReference>
<dbReference type="Proteomes" id="UP000639772">
    <property type="component" value="Chromosome 11"/>
</dbReference>
<dbReference type="PROSITE" id="PS50929">
    <property type="entry name" value="ABC_TM1F"/>
    <property type="match status" value="1"/>
</dbReference>
<dbReference type="InterPro" id="IPR039421">
    <property type="entry name" value="Type_1_exporter"/>
</dbReference>
<dbReference type="GO" id="GO:0005743">
    <property type="term" value="C:mitochondrial inner membrane"/>
    <property type="evidence" value="ECO:0007669"/>
    <property type="project" value="TreeGrafter"/>
</dbReference>
<keyword evidence="4 9" id="KW-0812">Transmembrane</keyword>
<evidence type="ECO:0000313" key="12">
    <source>
        <dbReference type="EMBL" id="KAG0462824.1"/>
    </source>
</evidence>
<evidence type="ECO:0000256" key="3">
    <source>
        <dbReference type="ARBA" id="ARBA00022448"/>
    </source>
</evidence>
<keyword evidence="8 9" id="KW-0472">Membrane</keyword>
<feature type="transmembrane region" description="Helical" evidence="9">
    <location>
        <begin position="185"/>
        <end position="205"/>
    </location>
</feature>
<dbReference type="EMBL" id="JADCNL010000011">
    <property type="protein sequence ID" value="KAG0461447.1"/>
    <property type="molecule type" value="Genomic_DNA"/>
</dbReference>
<dbReference type="AlphaFoldDB" id="A0A835Q1Q5"/>
<evidence type="ECO:0000256" key="2">
    <source>
        <dbReference type="ARBA" id="ARBA00007577"/>
    </source>
</evidence>
<dbReference type="GO" id="GO:0090374">
    <property type="term" value="P:oligopeptide export from mitochondrion"/>
    <property type="evidence" value="ECO:0007669"/>
    <property type="project" value="TreeGrafter"/>
</dbReference>
<comment type="similarity">
    <text evidence="2">Belongs to the ABC transporter superfamily. ABCB family. Multidrug resistance exporter (TC 3.A.1.201) subfamily.</text>
</comment>
<dbReference type="InterPro" id="IPR036640">
    <property type="entry name" value="ABC1_TM_sf"/>
</dbReference>
<dbReference type="CDD" id="cd18578">
    <property type="entry name" value="ABC_6TM_Pgp_ABCB1_D2_like"/>
    <property type="match status" value="1"/>
</dbReference>
<evidence type="ECO:0000256" key="6">
    <source>
        <dbReference type="ARBA" id="ARBA00022840"/>
    </source>
</evidence>
<accession>A0A835Q1Q5</accession>
<evidence type="ECO:0000256" key="8">
    <source>
        <dbReference type="ARBA" id="ARBA00023136"/>
    </source>
</evidence>
<dbReference type="GO" id="GO:0015421">
    <property type="term" value="F:ABC-type oligopeptide transporter activity"/>
    <property type="evidence" value="ECO:0007669"/>
    <property type="project" value="TreeGrafter"/>
</dbReference>
<dbReference type="SUPFAM" id="SSF90123">
    <property type="entry name" value="ABC transporter transmembrane region"/>
    <property type="match status" value="1"/>
</dbReference>
<feature type="transmembrane region" description="Helical" evidence="9">
    <location>
        <begin position="211"/>
        <end position="231"/>
    </location>
</feature>
<feature type="domain" description="ABC transmembrane type-1" evidence="10">
    <location>
        <begin position="66"/>
        <end position="292"/>
    </location>
</feature>
<dbReference type="OrthoDB" id="6500128at2759"/>
<evidence type="ECO:0000256" key="9">
    <source>
        <dbReference type="SAM" id="Phobius"/>
    </source>
</evidence>
<proteinExistence type="inferred from homology"/>
<keyword evidence="3" id="KW-0813">Transport</keyword>
<keyword evidence="6" id="KW-0067">ATP-binding</keyword>
<dbReference type="Gene3D" id="1.20.1560.10">
    <property type="entry name" value="ABC transporter type 1, transmembrane domain"/>
    <property type="match status" value="1"/>
</dbReference>
<dbReference type="GO" id="GO:0010329">
    <property type="term" value="F:auxin efflux transmembrane transporter activity"/>
    <property type="evidence" value="ECO:0007669"/>
    <property type="project" value="UniProtKB-ARBA"/>
</dbReference>
<dbReference type="PANTHER" id="PTHR43394:SF18">
    <property type="entry name" value="ABC TRANSPORTER B FAMILY MEMBER 11-LIKE"/>
    <property type="match status" value="1"/>
</dbReference>
<dbReference type="EMBL" id="JADCNM010000011">
    <property type="protein sequence ID" value="KAG0462824.1"/>
    <property type="molecule type" value="Genomic_DNA"/>
</dbReference>
<dbReference type="Proteomes" id="UP000636800">
    <property type="component" value="Chromosome 11"/>
</dbReference>
<evidence type="ECO:0000259" key="10">
    <source>
        <dbReference type="PROSITE" id="PS50929"/>
    </source>
</evidence>
<dbReference type="Pfam" id="PF00664">
    <property type="entry name" value="ABC_membrane"/>
    <property type="match status" value="1"/>
</dbReference>
<protein>
    <recommendedName>
        <fullName evidence="10">ABC transmembrane type-1 domain-containing protein</fullName>
    </recommendedName>
</protein>
<reference evidence="13 14" key="1">
    <citation type="journal article" date="2020" name="Nat. Food">
        <title>A phased Vanilla planifolia genome enables genetic improvement of flavour and production.</title>
        <authorList>
            <person name="Hasing T."/>
            <person name="Tang H."/>
            <person name="Brym M."/>
            <person name="Khazi F."/>
            <person name="Huang T."/>
            <person name="Chambers A.H."/>
        </authorList>
    </citation>
    <scope>NUCLEOTIDE SEQUENCE [LARGE SCALE GENOMIC DNA]</scope>
    <source>
        <tissue evidence="11">Leaf</tissue>
    </source>
</reference>
<keyword evidence="7 9" id="KW-1133">Transmembrane helix</keyword>
<evidence type="ECO:0000256" key="5">
    <source>
        <dbReference type="ARBA" id="ARBA00022741"/>
    </source>
</evidence>
<dbReference type="FunFam" id="1.20.1560.10:FF:000009">
    <property type="entry name" value="ABC transporter B family member 1"/>
    <property type="match status" value="1"/>
</dbReference>
<organism evidence="11 13">
    <name type="scientific">Vanilla planifolia</name>
    <name type="common">Vanilla</name>
    <dbReference type="NCBI Taxonomy" id="51239"/>
    <lineage>
        <taxon>Eukaryota</taxon>
        <taxon>Viridiplantae</taxon>
        <taxon>Streptophyta</taxon>
        <taxon>Embryophyta</taxon>
        <taxon>Tracheophyta</taxon>
        <taxon>Spermatophyta</taxon>
        <taxon>Magnoliopsida</taxon>
        <taxon>Liliopsida</taxon>
        <taxon>Asparagales</taxon>
        <taxon>Orchidaceae</taxon>
        <taxon>Vanilloideae</taxon>
        <taxon>Vanilleae</taxon>
        <taxon>Vanilla</taxon>
    </lineage>
</organism>
<evidence type="ECO:0000256" key="4">
    <source>
        <dbReference type="ARBA" id="ARBA00022692"/>
    </source>
</evidence>
<name>A0A835Q1Q5_VANPL</name>
<evidence type="ECO:0000313" key="13">
    <source>
        <dbReference type="Proteomes" id="UP000636800"/>
    </source>
</evidence>
<sequence>MSGSLHRSSGSFGLSFRSSGQVEHYCDDHDGNEEAYQGKHGYGKERKQVSFLKLASLNKHEFPVLALGSFAATVNGLIFPLFGVILSSAIKAFYEPPYQLQKDARFWSIMYALLGAIAFFVTPMQHYWFGVAGGKLIERIRSLSFERTVQQEISWFDEPANSSWEIVARLSLDAAYVKGLVGDTLSLLVQNTSTVIAGLVIAFAANWKLSLVILGIIPLIGLQAFIQMKFLKGFSSDAKVMYEEASQVASDAVTSIRTVVSFCAEDRVLIAYQNKCKPPVRQGIQKGIIEHL</sequence>
<comment type="subcellular location">
    <subcellularLocation>
        <location evidence="1">Membrane</location>
        <topology evidence="1">Multi-pass membrane protein</topology>
    </subcellularLocation>
</comment>
<keyword evidence="13" id="KW-1185">Reference proteome</keyword>